<evidence type="ECO:0000313" key="1">
    <source>
        <dbReference type="EMBL" id="EMS49982.1"/>
    </source>
</evidence>
<dbReference type="GO" id="GO:0005524">
    <property type="term" value="F:ATP binding"/>
    <property type="evidence" value="ECO:0007669"/>
    <property type="project" value="InterPro"/>
</dbReference>
<organism evidence="1">
    <name type="scientific">Triticum urartu</name>
    <name type="common">Red wild einkorn</name>
    <name type="synonym">Crithodium urartu</name>
    <dbReference type="NCBI Taxonomy" id="4572"/>
    <lineage>
        <taxon>Eukaryota</taxon>
        <taxon>Viridiplantae</taxon>
        <taxon>Streptophyta</taxon>
        <taxon>Embryophyta</taxon>
        <taxon>Tracheophyta</taxon>
        <taxon>Spermatophyta</taxon>
        <taxon>Magnoliopsida</taxon>
        <taxon>Liliopsida</taxon>
        <taxon>Poales</taxon>
        <taxon>Poaceae</taxon>
        <taxon>BOP clade</taxon>
        <taxon>Pooideae</taxon>
        <taxon>Triticodae</taxon>
        <taxon>Triticeae</taxon>
        <taxon>Triticinae</taxon>
        <taxon>Triticum</taxon>
    </lineage>
</organism>
<dbReference type="AlphaFoldDB" id="M7YRC4"/>
<dbReference type="Gene3D" id="3.40.50.670">
    <property type="match status" value="1"/>
</dbReference>
<dbReference type="InterPro" id="IPR013759">
    <property type="entry name" value="Topo_IIA_B_C"/>
</dbReference>
<dbReference type="GO" id="GO:0003677">
    <property type="term" value="F:DNA binding"/>
    <property type="evidence" value="ECO:0007669"/>
    <property type="project" value="InterPro"/>
</dbReference>
<gene>
    <name evidence="1" type="ORF">TRIUR3_24632</name>
</gene>
<dbReference type="SUPFAM" id="SSF56719">
    <property type="entry name" value="Type II DNA topoisomerase"/>
    <property type="match status" value="1"/>
</dbReference>
<dbReference type="GO" id="GO:0006265">
    <property type="term" value="P:DNA topological change"/>
    <property type="evidence" value="ECO:0007669"/>
    <property type="project" value="InterPro"/>
</dbReference>
<accession>M7YRC4</accession>
<dbReference type="GO" id="GO:0003918">
    <property type="term" value="F:DNA topoisomerase type II (double strand cut, ATP-hydrolyzing) activity"/>
    <property type="evidence" value="ECO:0007669"/>
    <property type="project" value="InterPro"/>
</dbReference>
<name>M7YRC4_TRIUA</name>
<reference evidence="1" key="1">
    <citation type="journal article" date="2013" name="Nature">
        <title>Draft genome of the wheat A-genome progenitor Triticum urartu.</title>
        <authorList>
            <person name="Ling H.Q."/>
            <person name="Zhao S."/>
            <person name="Liu D."/>
            <person name="Wang J."/>
            <person name="Sun H."/>
            <person name="Zhang C."/>
            <person name="Fan H."/>
            <person name="Li D."/>
            <person name="Dong L."/>
            <person name="Tao Y."/>
            <person name="Gao C."/>
            <person name="Wu H."/>
            <person name="Li Y."/>
            <person name="Cui Y."/>
            <person name="Guo X."/>
            <person name="Zheng S."/>
            <person name="Wang B."/>
            <person name="Yu K."/>
            <person name="Liang Q."/>
            <person name="Yang W."/>
            <person name="Lou X."/>
            <person name="Chen J."/>
            <person name="Feng M."/>
            <person name="Jian J."/>
            <person name="Zhang X."/>
            <person name="Luo G."/>
            <person name="Jiang Y."/>
            <person name="Liu J."/>
            <person name="Wang Z."/>
            <person name="Sha Y."/>
            <person name="Zhang B."/>
            <person name="Wu H."/>
            <person name="Tang D."/>
            <person name="Shen Q."/>
            <person name="Xue P."/>
            <person name="Zou S."/>
            <person name="Wang X."/>
            <person name="Liu X."/>
            <person name="Wang F."/>
            <person name="Yang Y."/>
            <person name="An X."/>
            <person name="Dong Z."/>
            <person name="Zhang K."/>
            <person name="Zhang X."/>
            <person name="Luo M.C."/>
            <person name="Dvorak J."/>
            <person name="Tong Y."/>
            <person name="Wang J."/>
            <person name="Yang H."/>
            <person name="Li Z."/>
            <person name="Wang D."/>
            <person name="Zhang A."/>
            <person name="Wang J."/>
        </authorList>
    </citation>
    <scope>NUCLEOTIDE SEQUENCE</scope>
</reference>
<proteinExistence type="predicted"/>
<keyword evidence="1" id="KW-0413">Isomerase</keyword>
<dbReference type="InterPro" id="IPR013760">
    <property type="entry name" value="Topo_IIA-like_dom_sf"/>
</dbReference>
<sequence length="152" mass="17163">MEEEVEKRLVIDTGSSLVNLPSMAFFFDKWVNLNVREASHKQLMGNAEIQNIKKILGLQHEKKLGLPDNFFRTMHEIAFASTNKPKLLSQISEIVPLNVGNVLGTKDNVAAKKWVSLIDDQYVAAKVICTSQGDTEELLSSYRLHEYRGQVC</sequence>
<protein>
    <submittedName>
        <fullName evidence="1">DNA topoisomerase 2-beta</fullName>
    </submittedName>
</protein>
<dbReference type="EMBL" id="KD236871">
    <property type="protein sequence ID" value="EMS49982.1"/>
    <property type="molecule type" value="Genomic_DNA"/>
</dbReference>